<dbReference type="SUPFAM" id="SSF48452">
    <property type="entry name" value="TPR-like"/>
    <property type="match status" value="1"/>
</dbReference>
<dbReference type="InterPro" id="IPR011990">
    <property type="entry name" value="TPR-like_helical_dom_sf"/>
</dbReference>
<dbReference type="EMBL" id="HBNR01011184">
    <property type="protein sequence ID" value="CAE4567578.1"/>
    <property type="molecule type" value="Transcribed_RNA"/>
</dbReference>
<name>A0A7S4PZF5_9DINO</name>
<gene>
    <name evidence="2" type="ORF">AMON00008_LOCUS7197</name>
</gene>
<feature type="region of interest" description="Disordered" evidence="1">
    <location>
        <begin position="83"/>
        <end position="162"/>
    </location>
</feature>
<dbReference type="Gene3D" id="1.25.40.10">
    <property type="entry name" value="Tetratricopeptide repeat domain"/>
    <property type="match status" value="1"/>
</dbReference>
<protein>
    <submittedName>
        <fullName evidence="2">Uncharacterized protein</fullName>
    </submittedName>
</protein>
<feature type="region of interest" description="Disordered" evidence="1">
    <location>
        <begin position="359"/>
        <end position="384"/>
    </location>
</feature>
<feature type="region of interest" description="Disordered" evidence="1">
    <location>
        <begin position="179"/>
        <end position="210"/>
    </location>
</feature>
<proteinExistence type="predicted"/>
<organism evidence="2">
    <name type="scientific">Alexandrium monilatum</name>
    <dbReference type="NCBI Taxonomy" id="311494"/>
    <lineage>
        <taxon>Eukaryota</taxon>
        <taxon>Sar</taxon>
        <taxon>Alveolata</taxon>
        <taxon>Dinophyceae</taxon>
        <taxon>Gonyaulacales</taxon>
        <taxon>Pyrocystaceae</taxon>
        <taxon>Alexandrium</taxon>
    </lineage>
</organism>
<evidence type="ECO:0000313" key="2">
    <source>
        <dbReference type="EMBL" id="CAE4567578.1"/>
    </source>
</evidence>
<reference evidence="2" key="1">
    <citation type="submission" date="2021-01" db="EMBL/GenBank/DDBJ databases">
        <authorList>
            <person name="Corre E."/>
            <person name="Pelletier E."/>
            <person name="Niang G."/>
            <person name="Scheremetjew M."/>
            <person name="Finn R."/>
            <person name="Kale V."/>
            <person name="Holt S."/>
            <person name="Cochrane G."/>
            <person name="Meng A."/>
            <person name="Brown T."/>
            <person name="Cohen L."/>
        </authorList>
    </citation>
    <scope>NUCLEOTIDE SEQUENCE</scope>
    <source>
        <strain evidence="2">CCMP3105</strain>
    </source>
</reference>
<sequence>MAPAESFEEAKRAGDEAVRAGDYEAADTHYSDALALPSGGPARAAVLCNRSFARLQRKAWRPAAEDATDALAAQPEEQPLFAKGEPGAWRAGGSRHRPELGAEGRARQRGHRCGGEAREGGAAAQGPSTRLGPWPAVHHRCRDEAGRRRPRRPARLPRHEREPLRAFRLRHRRPGARAGRWSLCDTSGAGASSEGARGRERCHERPGLPGGNLKTVYQQLNEDLNGPWVTFNADGSMNLRETYCYSNGRVVSKLKSDVPDAFMAHVLRDVVVPVKKALGMGLAPGEEELCNQYLVNSDAVQPAPLSAPSGLDKKPRLDPYEFPRDEPMRRYGYGATWEELLNAAPAWEVGPAWVGPVPGATPADGAAEPRASPVPAPAQTSAFRPDEKAPVELLALQGVWVDEATDGPVGRVEGAMVVWHRSFRTRPTKLRPAEGGGVRMELEGSSYHATVERGLRTRLRWSDGDVWIRVGIASGPGSAAGMGRPEAE</sequence>
<evidence type="ECO:0000256" key="1">
    <source>
        <dbReference type="SAM" id="MobiDB-lite"/>
    </source>
</evidence>
<dbReference type="AlphaFoldDB" id="A0A7S4PZF5"/>
<feature type="compositionally biased region" description="Basic and acidic residues" evidence="1">
    <location>
        <begin position="96"/>
        <end position="106"/>
    </location>
</feature>
<accession>A0A7S4PZF5</accession>
<feature type="compositionally biased region" description="Basic and acidic residues" evidence="1">
    <location>
        <begin position="196"/>
        <end position="206"/>
    </location>
</feature>